<feature type="region of interest" description="Disordered" evidence="1">
    <location>
        <begin position="197"/>
        <end position="241"/>
    </location>
</feature>
<dbReference type="EMBL" id="SODF01000002">
    <property type="protein sequence ID" value="TDW17081.1"/>
    <property type="molecule type" value="Genomic_DNA"/>
</dbReference>
<organism evidence="2 3">
    <name type="scientific">Kribbella kalugense</name>
    <dbReference type="NCBI Taxonomy" id="2512221"/>
    <lineage>
        <taxon>Bacteria</taxon>
        <taxon>Bacillati</taxon>
        <taxon>Actinomycetota</taxon>
        <taxon>Actinomycetes</taxon>
        <taxon>Propionibacteriales</taxon>
        <taxon>Kribbellaceae</taxon>
        <taxon>Kribbella</taxon>
    </lineage>
</organism>
<comment type="caution">
    <text evidence="2">The sequence shown here is derived from an EMBL/GenBank/DDBJ whole genome shotgun (WGS) entry which is preliminary data.</text>
</comment>
<accession>A0A4R7ZKM7</accession>
<reference evidence="2 3" key="1">
    <citation type="submission" date="2019-03" db="EMBL/GenBank/DDBJ databases">
        <title>Genomic Encyclopedia of Type Strains, Phase III (KMG-III): the genomes of soil and plant-associated and newly described type strains.</title>
        <authorList>
            <person name="Whitman W."/>
        </authorList>
    </citation>
    <scope>NUCLEOTIDE SEQUENCE [LARGE SCALE GENOMIC DNA]</scope>
    <source>
        <strain evidence="2 3">VKM Ac-2570</strain>
    </source>
</reference>
<name>A0A4R7ZKM7_9ACTN</name>
<evidence type="ECO:0000256" key="1">
    <source>
        <dbReference type="SAM" id="MobiDB-lite"/>
    </source>
</evidence>
<dbReference type="AlphaFoldDB" id="A0A4R7ZKM7"/>
<evidence type="ECO:0000313" key="2">
    <source>
        <dbReference type="EMBL" id="TDW17081.1"/>
    </source>
</evidence>
<keyword evidence="3" id="KW-1185">Reference proteome</keyword>
<evidence type="ECO:0000313" key="3">
    <source>
        <dbReference type="Proteomes" id="UP000295447"/>
    </source>
</evidence>
<protein>
    <submittedName>
        <fullName evidence="2">Uncharacterized protein</fullName>
    </submittedName>
</protein>
<dbReference type="Proteomes" id="UP000295447">
    <property type="component" value="Unassembled WGS sequence"/>
</dbReference>
<sequence>MALAGESEAYVPRPGDVIEIRPDADYWQFGRDENQPDTWQRTVGFETDDGVALMWVNAHGTDPFDHIQPGRQFELDREVDGQEETFGLVRDESGELRVEALEPPPEPLDLSGAEPFRLRSGDKVITNDRGVFSYYGTDNAGAERWQANFQEGISVEIPDAPFQPGEQTTVVRQRDGDDLEFTVAKGDDGLVLVPGVEQPSIDDAGAAEPGVSGPAAQTDAGERAYTAHTQATRKQAPSAGR</sequence>
<gene>
    <name evidence="2" type="ORF">EV650_3642</name>
</gene>
<proteinExistence type="predicted"/>